<gene>
    <name evidence="12" type="ORF">PCOR1329_LOCUS65767</name>
</gene>
<feature type="domain" description="Protein kinase" evidence="11">
    <location>
        <begin position="426"/>
        <end position="550"/>
    </location>
</feature>
<feature type="compositionally biased region" description="Low complexity" evidence="10">
    <location>
        <begin position="125"/>
        <end position="156"/>
    </location>
</feature>
<evidence type="ECO:0000256" key="7">
    <source>
        <dbReference type="ARBA" id="ARBA00022989"/>
    </source>
</evidence>
<keyword evidence="6 9" id="KW-0067">ATP-binding</keyword>
<dbReference type="Pfam" id="PF07714">
    <property type="entry name" value="PK_Tyr_Ser-Thr"/>
    <property type="match status" value="1"/>
</dbReference>
<dbReference type="InterPro" id="IPR002999">
    <property type="entry name" value="Tudor"/>
</dbReference>
<sequence length="550" mass="55288">MQAGGAVFSDGQVVQAKWQDRHWFPGRIAKANGNGTFAIRYDDGGFEAVVPAHLIRPVAGAAGGAQPVQAVLAPPGACPQPAAAVASRGPLPVGGVSLSPLAAGSVSMSPGAGLQLRGGHAAAALGRGATPASNPAGSPAASGQTPQIQAPGAAAPAVPPRILRPADAGATRQMMQLSSGAQEGAEFAVTRAPSFAQGAAESVGSAGSVAVAAQVPPPPARSTSAASAGVGSGVLGPPVTVVAQAQVAQQAEPVGAPVVTRQLPATAAASRPAPAQRAAAAPAAPQPVLGPPVTATVAPVAAATSPRARRGSAPSPAARGGSAGSPADSDSSSCSSSGEDDDEADDKETDGKASATPSRHAPVRRGPSFWEQARDGLDRFKEFLENVPVSAAAEPIAKDRATDDQHLNSVSIEYSDGDVSAATKGFSGDALLGSGAFGSVYRGTMKDGTEVAIKLLKVPDEAGFEDEVKVLSRFRHPNLVILLGFARHHKSGYRSLIYEFLAGGDAARRISQSKQGKQPFQARMRLSVALDAASGLSHLHNAKPRAFHRD</sequence>
<evidence type="ECO:0000256" key="8">
    <source>
        <dbReference type="ARBA" id="ARBA00023136"/>
    </source>
</evidence>
<dbReference type="PROSITE" id="PS50011">
    <property type="entry name" value="PROTEIN_KINASE_DOM"/>
    <property type="match status" value="1"/>
</dbReference>
<evidence type="ECO:0000256" key="2">
    <source>
        <dbReference type="ARBA" id="ARBA00004308"/>
    </source>
</evidence>
<evidence type="ECO:0000256" key="9">
    <source>
        <dbReference type="PROSITE-ProRule" id="PRU10141"/>
    </source>
</evidence>
<feature type="binding site" evidence="9">
    <location>
        <position position="454"/>
    </location>
    <ligand>
        <name>ATP</name>
        <dbReference type="ChEBI" id="CHEBI:30616"/>
    </ligand>
</feature>
<dbReference type="SUPFAM" id="SSF63748">
    <property type="entry name" value="Tudor/PWWP/MBT"/>
    <property type="match status" value="1"/>
</dbReference>
<evidence type="ECO:0000256" key="4">
    <source>
        <dbReference type="ARBA" id="ARBA00022692"/>
    </source>
</evidence>
<keyword evidence="8" id="KW-0472">Membrane</keyword>
<evidence type="ECO:0000256" key="10">
    <source>
        <dbReference type="SAM" id="MobiDB-lite"/>
    </source>
</evidence>
<protein>
    <recommendedName>
        <fullName evidence="11">Protein kinase domain-containing protein</fullName>
    </recommendedName>
</protein>
<dbReference type="InterPro" id="IPR017441">
    <property type="entry name" value="Protein_kinase_ATP_BS"/>
</dbReference>
<proteinExistence type="predicted"/>
<dbReference type="CDD" id="cd04508">
    <property type="entry name" value="Tudor_SF"/>
    <property type="match status" value="1"/>
</dbReference>
<dbReference type="SMART" id="SM00333">
    <property type="entry name" value="TUDOR"/>
    <property type="match status" value="1"/>
</dbReference>
<feature type="compositionally biased region" description="Low complexity" evidence="10">
    <location>
        <begin position="291"/>
        <end position="337"/>
    </location>
</feature>
<reference evidence="12" key="1">
    <citation type="submission" date="2023-10" db="EMBL/GenBank/DDBJ databases">
        <authorList>
            <person name="Chen Y."/>
            <person name="Shah S."/>
            <person name="Dougan E. K."/>
            <person name="Thang M."/>
            <person name="Chan C."/>
        </authorList>
    </citation>
    <scope>NUCLEOTIDE SEQUENCE [LARGE SCALE GENOMIC DNA]</scope>
</reference>
<dbReference type="Gene3D" id="1.10.510.10">
    <property type="entry name" value="Transferase(Phosphotransferase) domain 1"/>
    <property type="match status" value="1"/>
</dbReference>
<evidence type="ECO:0000256" key="1">
    <source>
        <dbReference type="ARBA" id="ARBA00004196"/>
    </source>
</evidence>
<name>A0ABN9WFI7_9DINO</name>
<evidence type="ECO:0000313" key="12">
    <source>
        <dbReference type="EMBL" id="CAK0883583.1"/>
    </source>
</evidence>
<feature type="compositionally biased region" description="Acidic residues" evidence="10">
    <location>
        <begin position="338"/>
        <end position="348"/>
    </location>
</feature>
<dbReference type="SUPFAM" id="SSF56112">
    <property type="entry name" value="Protein kinase-like (PK-like)"/>
    <property type="match status" value="1"/>
</dbReference>
<feature type="region of interest" description="Disordered" evidence="10">
    <location>
        <begin position="267"/>
        <end position="368"/>
    </location>
</feature>
<dbReference type="EMBL" id="CAUYUJ010018433">
    <property type="protein sequence ID" value="CAK0883583.1"/>
    <property type="molecule type" value="Genomic_DNA"/>
</dbReference>
<comment type="caution">
    <text evidence="12">The sequence shown here is derived from an EMBL/GenBank/DDBJ whole genome shotgun (WGS) entry which is preliminary data.</text>
</comment>
<dbReference type="PROSITE" id="PS00107">
    <property type="entry name" value="PROTEIN_KINASE_ATP"/>
    <property type="match status" value="1"/>
</dbReference>
<keyword evidence="13" id="KW-1185">Reference proteome</keyword>
<accession>A0ABN9WFI7</accession>
<dbReference type="InterPro" id="IPR047117">
    <property type="entry name" value="PERK1-13-like"/>
</dbReference>
<feature type="non-terminal residue" evidence="12">
    <location>
        <position position="550"/>
    </location>
</feature>
<keyword evidence="4" id="KW-0812">Transmembrane</keyword>
<evidence type="ECO:0000256" key="3">
    <source>
        <dbReference type="ARBA" id="ARBA00022679"/>
    </source>
</evidence>
<organism evidence="12 13">
    <name type="scientific">Prorocentrum cordatum</name>
    <dbReference type="NCBI Taxonomy" id="2364126"/>
    <lineage>
        <taxon>Eukaryota</taxon>
        <taxon>Sar</taxon>
        <taxon>Alveolata</taxon>
        <taxon>Dinophyceae</taxon>
        <taxon>Prorocentrales</taxon>
        <taxon>Prorocentraceae</taxon>
        <taxon>Prorocentrum</taxon>
    </lineage>
</organism>
<dbReference type="Proteomes" id="UP001189429">
    <property type="component" value="Unassembled WGS sequence"/>
</dbReference>
<evidence type="ECO:0000256" key="6">
    <source>
        <dbReference type="ARBA" id="ARBA00022840"/>
    </source>
</evidence>
<comment type="subcellular location">
    <subcellularLocation>
        <location evidence="1">Cell envelope</location>
    </subcellularLocation>
    <subcellularLocation>
        <location evidence="2">Endomembrane system</location>
    </subcellularLocation>
</comment>
<dbReference type="InterPro" id="IPR011009">
    <property type="entry name" value="Kinase-like_dom_sf"/>
</dbReference>
<dbReference type="InterPro" id="IPR000719">
    <property type="entry name" value="Prot_kinase_dom"/>
</dbReference>
<feature type="compositionally biased region" description="Low complexity" evidence="10">
    <location>
        <begin position="267"/>
        <end position="283"/>
    </location>
</feature>
<keyword evidence="3" id="KW-0808">Transferase</keyword>
<evidence type="ECO:0000256" key="5">
    <source>
        <dbReference type="ARBA" id="ARBA00022741"/>
    </source>
</evidence>
<feature type="region of interest" description="Disordered" evidence="10">
    <location>
        <begin position="125"/>
        <end position="160"/>
    </location>
</feature>
<dbReference type="InterPro" id="IPR001245">
    <property type="entry name" value="Ser-Thr/Tyr_kinase_cat_dom"/>
</dbReference>
<dbReference type="PANTHER" id="PTHR47982">
    <property type="entry name" value="PROLINE-RICH RECEPTOR-LIKE PROTEIN KINASE PERK4"/>
    <property type="match status" value="1"/>
</dbReference>
<keyword evidence="5 9" id="KW-0547">Nucleotide-binding</keyword>
<evidence type="ECO:0000259" key="11">
    <source>
        <dbReference type="PROSITE" id="PS50011"/>
    </source>
</evidence>
<evidence type="ECO:0000313" key="13">
    <source>
        <dbReference type="Proteomes" id="UP001189429"/>
    </source>
</evidence>
<keyword evidence="7" id="KW-1133">Transmembrane helix</keyword>
<dbReference type="Gene3D" id="2.30.30.140">
    <property type="match status" value="1"/>
</dbReference>